<dbReference type="PANTHER" id="PTHR13847:SF281">
    <property type="entry name" value="FAD DEPENDENT OXIDOREDUCTASE DOMAIN-CONTAINING PROTEIN"/>
    <property type="match status" value="1"/>
</dbReference>
<accession>A0ABS0XXT4</accession>
<comment type="caution">
    <text evidence="3">The sequence shown here is derived from an EMBL/GenBank/DDBJ whole genome shotgun (WGS) entry which is preliminary data.</text>
</comment>
<evidence type="ECO:0000313" key="3">
    <source>
        <dbReference type="EMBL" id="MBJ6124505.1"/>
    </source>
</evidence>
<evidence type="ECO:0000256" key="1">
    <source>
        <dbReference type="ARBA" id="ARBA00023002"/>
    </source>
</evidence>
<feature type="domain" description="FAD dependent oxidoreductase" evidence="2">
    <location>
        <begin position="31"/>
        <end position="382"/>
    </location>
</feature>
<protein>
    <submittedName>
        <fullName evidence="3">FAD-binding oxidoreductase</fullName>
    </submittedName>
</protein>
<sequence>MAPSAYIDTYYSRTVATSETYPAATGRIEADVCIVGGGLAGLTAALKLARNGRKVVLLEAQRVAWGASGRNGGFVSAGYATGLSSIQRRVGKDQARELFRLSMEGVEIVRRTIDELAIADARLVPGIAKALRYDSRGALQASCESQQGEFGLKLRYLPRDKVRSLFVSSKYHEAILDEGAFHFHPLNYGRALAREAVRLGAAIHEHSPVTSADLEGARKVVRTKDAEVRAEHVVFATGGYTGAVLPALKRAFLPVATYVLLTERAPDLVQSAIRTRAAILDDRRAGDYYRVVEDGSRILWGGRITTRTTDPRDIAALLRREMVSTYPQLASLKVEIAWSGLMAYARHLMPQIGQFAPGVWYCTAFGGHGMNTTAIGGTVIAEGITGESDRYRLFSPFGLAWNGGVFGRAAVQLTYWSYQAADAAREFRSR</sequence>
<dbReference type="Proteomes" id="UP000620670">
    <property type="component" value="Unassembled WGS sequence"/>
</dbReference>
<keyword evidence="1" id="KW-0560">Oxidoreductase</keyword>
<dbReference type="Pfam" id="PF01266">
    <property type="entry name" value="DAO"/>
    <property type="match status" value="1"/>
</dbReference>
<dbReference type="InterPro" id="IPR036188">
    <property type="entry name" value="FAD/NAD-bd_sf"/>
</dbReference>
<dbReference type="PANTHER" id="PTHR13847">
    <property type="entry name" value="SARCOSINE DEHYDROGENASE-RELATED"/>
    <property type="match status" value="1"/>
</dbReference>
<name>A0ABS0XXT4_9HYPH</name>
<keyword evidence="4" id="KW-1185">Reference proteome</keyword>
<reference evidence="4" key="1">
    <citation type="submission" date="2020-12" db="EMBL/GenBank/DDBJ databases">
        <title>Hymenobacter sp.</title>
        <authorList>
            <person name="Kim M.K."/>
        </authorList>
    </citation>
    <scope>NUCLEOTIDE SEQUENCE [LARGE SCALE GENOMIC DNA]</scope>
    <source>
        <strain evidence="4">BT325</strain>
    </source>
</reference>
<dbReference type="SUPFAM" id="SSF51905">
    <property type="entry name" value="FAD/NAD(P)-binding domain"/>
    <property type="match status" value="1"/>
</dbReference>
<dbReference type="Gene3D" id="3.30.9.10">
    <property type="entry name" value="D-Amino Acid Oxidase, subunit A, domain 2"/>
    <property type="match status" value="1"/>
</dbReference>
<gene>
    <name evidence="3" type="ORF">JAO75_03685</name>
</gene>
<evidence type="ECO:0000313" key="4">
    <source>
        <dbReference type="Proteomes" id="UP000620670"/>
    </source>
</evidence>
<dbReference type="RefSeq" id="WP_199046761.1">
    <property type="nucleotide sequence ID" value="NZ_JAELXT010000002.1"/>
</dbReference>
<dbReference type="InterPro" id="IPR006076">
    <property type="entry name" value="FAD-dep_OxRdtase"/>
</dbReference>
<proteinExistence type="predicted"/>
<organism evidence="3 4">
    <name type="scientific">Microvirga splendida</name>
    <dbReference type="NCBI Taxonomy" id="2795727"/>
    <lineage>
        <taxon>Bacteria</taxon>
        <taxon>Pseudomonadati</taxon>
        <taxon>Pseudomonadota</taxon>
        <taxon>Alphaproteobacteria</taxon>
        <taxon>Hyphomicrobiales</taxon>
        <taxon>Methylobacteriaceae</taxon>
        <taxon>Microvirga</taxon>
    </lineage>
</organism>
<dbReference type="PRINTS" id="PR00420">
    <property type="entry name" value="RNGMNOXGNASE"/>
</dbReference>
<dbReference type="EMBL" id="JAELXT010000002">
    <property type="protein sequence ID" value="MBJ6124505.1"/>
    <property type="molecule type" value="Genomic_DNA"/>
</dbReference>
<evidence type="ECO:0000259" key="2">
    <source>
        <dbReference type="Pfam" id="PF01266"/>
    </source>
</evidence>
<dbReference type="Gene3D" id="3.50.50.60">
    <property type="entry name" value="FAD/NAD(P)-binding domain"/>
    <property type="match status" value="1"/>
</dbReference>